<dbReference type="GO" id="GO:1903078">
    <property type="term" value="P:positive regulation of protein localization to plasma membrane"/>
    <property type="evidence" value="ECO:0007669"/>
    <property type="project" value="TreeGrafter"/>
</dbReference>
<dbReference type="SUPFAM" id="SSF50044">
    <property type="entry name" value="SH3-domain"/>
    <property type="match status" value="1"/>
</dbReference>
<dbReference type="GO" id="GO:0005886">
    <property type="term" value="C:plasma membrane"/>
    <property type="evidence" value="ECO:0007669"/>
    <property type="project" value="UniProtKB-SubCell"/>
</dbReference>
<keyword evidence="7" id="KW-0479">Metal-binding</keyword>
<sequence>MSSVELPDENEKSPSSASTSPCPSPVGKKSHRLLPTNLYVVLYNFKARHQDELDLKAGYKVTVIETTDPDWWKGKCFGKTGFFPSKYVSKLSPGEKPLQVTHNLQVTDGDNGLMLLRDQIVIQIGEEIEGMVMIRSGDNRQGVKPQEAAKQPAAVKPPQTLRKIYYPAAQPQVQIFRNNNNTFTRQSGKKDNNSGSILRYYYNNFAKGRKDTNVYQNVLERRRNELAFLHGKAPFSSTKRPLSIRLSTPKHVASLFNRSFTSDSQKRPLLLQGSPYNHEYRPTPHFQIIANKNGLKISSIYTISESVEKFSLHRKNLYISSNSRPLFVRK</sequence>
<feature type="region of interest" description="Disordered" evidence="10">
    <location>
        <begin position="1"/>
        <end position="29"/>
    </location>
</feature>
<evidence type="ECO:0000256" key="7">
    <source>
        <dbReference type="ARBA" id="ARBA00022771"/>
    </source>
</evidence>
<keyword evidence="8" id="KW-0472">Membrane</keyword>
<feature type="domain" description="SH3" evidence="11">
    <location>
        <begin position="34"/>
        <end position="93"/>
    </location>
</feature>
<dbReference type="GO" id="GO:0003009">
    <property type="term" value="P:skeletal muscle contraction"/>
    <property type="evidence" value="ECO:0007669"/>
    <property type="project" value="TreeGrafter"/>
</dbReference>
<accession>U4UH06</accession>
<dbReference type="EMBL" id="KB632294">
    <property type="protein sequence ID" value="ERL91643.1"/>
    <property type="molecule type" value="Genomic_DNA"/>
</dbReference>
<keyword evidence="5" id="KW-0963">Cytoplasm</keyword>
<evidence type="ECO:0000256" key="3">
    <source>
        <dbReference type="ARBA" id="ARBA00022443"/>
    </source>
</evidence>
<dbReference type="PROSITE" id="PS50002">
    <property type="entry name" value="SH3"/>
    <property type="match status" value="1"/>
</dbReference>
<dbReference type="Gene3D" id="2.30.30.40">
    <property type="entry name" value="SH3 Domains"/>
    <property type="match status" value="1"/>
</dbReference>
<keyword evidence="3 9" id="KW-0728">SH3 domain</keyword>
<protein>
    <recommendedName>
        <fullName evidence="11">SH3 domain-containing protein</fullName>
    </recommendedName>
</protein>
<keyword evidence="7" id="KW-0862">Zinc</keyword>
<dbReference type="InterPro" id="IPR059031">
    <property type="entry name" value="SH3_20"/>
</dbReference>
<dbReference type="PANTHER" id="PTHR15135:SF7">
    <property type="entry name" value="STAC-LIKE, ISOFORM J"/>
    <property type="match status" value="1"/>
</dbReference>
<keyword evidence="7" id="KW-0863">Zinc-finger</keyword>
<evidence type="ECO:0000259" key="11">
    <source>
        <dbReference type="PROSITE" id="PS50002"/>
    </source>
</evidence>
<dbReference type="STRING" id="77166.U4UH06"/>
<keyword evidence="6" id="KW-0677">Repeat</keyword>
<evidence type="ECO:0000256" key="9">
    <source>
        <dbReference type="PROSITE-ProRule" id="PRU00192"/>
    </source>
</evidence>
<evidence type="ECO:0000256" key="8">
    <source>
        <dbReference type="ARBA" id="ARBA00023136"/>
    </source>
</evidence>
<comment type="subcellular location">
    <subcellularLocation>
        <location evidence="1">Cell membrane</location>
    </subcellularLocation>
    <subcellularLocation>
        <location evidence="2">Cytoplasm</location>
    </subcellularLocation>
</comment>
<evidence type="ECO:0000313" key="12">
    <source>
        <dbReference type="EMBL" id="ERL91643.1"/>
    </source>
</evidence>
<evidence type="ECO:0000256" key="10">
    <source>
        <dbReference type="SAM" id="MobiDB-lite"/>
    </source>
</evidence>
<keyword evidence="4" id="KW-1003">Cell membrane</keyword>
<dbReference type="InterPro" id="IPR039688">
    <property type="entry name" value="STAC1/2/3"/>
</dbReference>
<evidence type="ECO:0000256" key="4">
    <source>
        <dbReference type="ARBA" id="ARBA00022475"/>
    </source>
</evidence>
<dbReference type="PANTHER" id="PTHR15135">
    <property type="entry name" value="STAC"/>
    <property type="match status" value="1"/>
</dbReference>
<evidence type="ECO:0000256" key="2">
    <source>
        <dbReference type="ARBA" id="ARBA00004496"/>
    </source>
</evidence>
<dbReference type="Pfam" id="PF00018">
    <property type="entry name" value="SH3_1"/>
    <property type="match status" value="1"/>
</dbReference>
<organism evidence="12 13">
    <name type="scientific">Dendroctonus ponderosae</name>
    <name type="common">Mountain pine beetle</name>
    <dbReference type="NCBI Taxonomy" id="77166"/>
    <lineage>
        <taxon>Eukaryota</taxon>
        <taxon>Metazoa</taxon>
        <taxon>Ecdysozoa</taxon>
        <taxon>Arthropoda</taxon>
        <taxon>Hexapoda</taxon>
        <taxon>Insecta</taxon>
        <taxon>Pterygota</taxon>
        <taxon>Neoptera</taxon>
        <taxon>Endopterygota</taxon>
        <taxon>Coleoptera</taxon>
        <taxon>Polyphaga</taxon>
        <taxon>Cucujiformia</taxon>
        <taxon>Curculionidae</taxon>
        <taxon>Scolytinae</taxon>
        <taxon>Dendroctonus</taxon>
    </lineage>
</organism>
<name>U4UH06_DENPD</name>
<proteinExistence type="predicted"/>
<dbReference type="InterPro" id="IPR001452">
    <property type="entry name" value="SH3_domain"/>
</dbReference>
<dbReference type="AlphaFoldDB" id="U4UH06"/>
<evidence type="ECO:0000256" key="1">
    <source>
        <dbReference type="ARBA" id="ARBA00004236"/>
    </source>
</evidence>
<evidence type="ECO:0000256" key="5">
    <source>
        <dbReference type="ARBA" id="ARBA00022490"/>
    </source>
</evidence>
<dbReference type="PRINTS" id="PR00452">
    <property type="entry name" value="SH3DOMAIN"/>
</dbReference>
<dbReference type="SMART" id="SM00326">
    <property type="entry name" value="SH3"/>
    <property type="match status" value="1"/>
</dbReference>
<dbReference type="Pfam" id="PF26085">
    <property type="entry name" value="SH3_20"/>
    <property type="match status" value="1"/>
</dbReference>
<dbReference type="OrthoDB" id="6250593at2759"/>
<evidence type="ECO:0000256" key="6">
    <source>
        <dbReference type="ARBA" id="ARBA00022737"/>
    </source>
</evidence>
<dbReference type="Proteomes" id="UP000030742">
    <property type="component" value="Unassembled WGS sequence"/>
</dbReference>
<dbReference type="InterPro" id="IPR036028">
    <property type="entry name" value="SH3-like_dom_sf"/>
</dbReference>
<evidence type="ECO:0000313" key="13">
    <source>
        <dbReference type="Proteomes" id="UP000030742"/>
    </source>
</evidence>
<dbReference type="FunFam" id="2.30.30.40:FF:000221">
    <property type="entry name" value="SH3 and cysteine-rich domain-containing protein 2"/>
    <property type="match status" value="1"/>
</dbReference>
<dbReference type="GO" id="GO:0008270">
    <property type="term" value="F:zinc ion binding"/>
    <property type="evidence" value="ECO:0007669"/>
    <property type="project" value="UniProtKB-KW"/>
</dbReference>
<dbReference type="GO" id="GO:0005737">
    <property type="term" value="C:cytoplasm"/>
    <property type="evidence" value="ECO:0007669"/>
    <property type="project" value="UniProtKB-SubCell"/>
</dbReference>
<reference evidence="12 13" key="1">
    <citation type="journal article" date="2013" name="Genome Biol.">
        <title>Draft genome of the mountain pine beetle, Dendroctonus ponderosae Hopkins, a major forest pest.</title>
        <authorList>
            <person name="Keeling C.I."/>
            <person name="Yuen M.M."/>
            <person name="Liao N.Y."/>
            <person name="Docking T.R."/>
            <person name="Chan S.K."/>
            <person name="Taylor G.A."/>
            <person name="Palmquist D.L."/>
            <person name="Jackman S.D."/>
            <person name="Nguyen A."/>
            <person name="Li M."/>
            <person name="Henderson H."/>
            <person name="Janes J.K."/>
            <person name="Zhao Y."/>
            <person name="Pandoh P."/>
            <person name="Moore R."/>
            <person name="Sperling F.A."/>
            <person name="Huber D.P."/>
            <person name="Birol I."/>
            <person name="Jones S.J."/>
            <person name="Bohlmann J."/>
        </authorList>
    </citation>
    <scope>NUCLEOTIDE SEQUENCE</scope>
</reference>
<gene>
    <name evidence="12" type="ORF">D910_08971</name>
</gene>